<feature type="domain" description="Competence protein CoiA nuclease-like" evidence="1">
    <location>
        <begin position="70"/>
        <end position="223"/>
    </location>
</feature>
<evidence type="ECO:0000259" key="2">
    <source>
        <dbReference type="Pfam" id="PF25164"/>
    </source>
</evidence>
<dbReference type="RefSeq" id="WP_142642194.1">
    <property type="nucleotide sequence ID" value="NZ_VDGI01000007.1"/>
</dbReference>
<dbReference type="Pfam" id="PF25164">
    <property type="entry name" value="CoiA_N"/>
    <property type="match status" value="1"/>
</dbReference>
<dbReference type="AlphaFoldDB" id="A0A544TRZ3"/>
<feature type="domain" description="Competence protein CoiA-like N-terminal" evidence="2">
    <location>
        <begin position="18"/>
        <end position="63"/>
    </location>
</feature>
<sequence>MVILTAITKQGKIIITANYSNEQLKELRNKNSFLCMQCQEEVILKNGMINIPHFAHKQNSSCSESFSEGESEDHHYGKLQLYSFFQRLKVQAQLEPFIPTIKQRPDILVQCDKTNFAIEFQCSPVLVSTIQKRKLGYQNEQIIPLWILRKPPKYELPTQEIGMMQLSAFRKQFISRHSTYGNTIITYCPQAKHFHYLSNLMHIKTNTYIVKSKSLSLEKQSWPFALLKRLTFEEYLIYLRLYKQQRMKHLNNIYIYNRKGIQSPFLQVCYRWQVLPRNLPLFIGIPTSFAEAFHVHAIEWQIQLIDYLNIMHVSIDQVTDFHCESFLQNRPIGKGSNNRMFEAIKIYIQLLQRCIEKSNSSIQLSKIDIPKMNHLLYVDFLAN</sequence>
<accession>A0A544TRZ3</accession>
<organism evidence="3 4">
    <name type="scientific">Psychrobacillus vulpis</name>
    <dbReference type="NCBI Taxonomy" id="2325572"/>
    <lineage>
        <taxon>Bacteria</taxon>
        <taxon>Bacillati</taxon>
        <taxon>Bacillota</taxon>
        <taxon>Bacilli</taxon>
        <taxon>Bacillales</taxon>
        <taxon>Bacillaceae</taxon>
        <taxon>Psychrobacillus</taxon>
    </lineage>
</organism>
<name>A0A544TRZ3_9BACI</name>
<dbReference type="Proteomes" id="UP000316626">
    <property type="component" value="Unassembled WGS sequence"/>
</dbReference>
<comment type="caution">
    <text evidence="3">The sequence shown here is derived from an EMBL/GenBank/DDBJ whole genome shotgun (WGS) entry which is preliminary data.</text>
</comment>
<dbReference type="OrthoDB" id="3784230at2"/>
<reference evidence="3 4" key="1">
    <citation type="submission" date="2019-06" db="EMBL/GenBank/DDBJ databases">
        <title>Psychrobacillus vulpis sp. nov., a new species isolated from feces of a red fox that inhabits in The Tablas de Daimiel Natural Park, Albacete, Spain.</title>
        <authorList>
            <person name="Rodriguez M."/>
            <person name="Reina J.C."/>
            <person name="Bejar V."/>
            <person name="Llamas I."/>
        </authorList>
    </citation>
    <scope>NUCLEOTIDE SEQUENCE [LARGE SCALE GENOMIC DNA]</scope>
    <source>
        <strain evidence="3 4">Z8</strain>
    </source>
</reference>
<evidence type="ECO:0000313" key="4">
    <source>
        <dbReference type="Proteomes" id="UP000316626"/>
    </source>
</evidence>
<dbReference type="InterPro" id="IPR021176">
    <property type="entry name" value="Competence-induced_CoiA"/>
</dbReference>
<proteinExistence type="predicted"/>
<evidence type="ECO:0008006" key="5">
    <source>
        <dbReference type="Google" id="ProtNLM"/>
    </source>
</evidence>
<gene>
    <name evidence="3" type="ORF">FG384_08630</name>
</gene>
<dbReference type="InterPro" id="IPR010330">
    <property type="entry name" value="CoiA_nuc"/>
</dbReference>
<evidence type="ECO:0000259" key="1">
    <source>
        <dbReference type="Pfam" id="PF06054"/>
    </source>
</evidence>
<evidence type="ECO:0000313" key="3">
    <source>
        <dbReference type="EMBL" id="TQR20216.1"/>
    </source>
</evidence>
<dbReference type="EMBL" id="VDGI01000007">
    <property type="protein sequence ID" value="TQR20216.1"/>
    <property type="molecule type" value="Genomic_DNA"/>
</dbReference>
<keyword evidence="4" id="KW-1185">Reference proteome</keyword>
<dbReference type="PIRSF" id="PIRSF007487">
    <property type="entry name" value="Competence-induced_CoiA_bac"/>
    <property type="match status" value="1"/>
</dbReference>
<dbReference type="InterPro" id="IPR057253">
    <property type="entry name" value="CoiA-like_N"/>
</dbReference>
<protein>
    <recommendedName>
        <fullName evidence="5">Competence protein CoiA</fullName>
    </recommendedName>
</protein>
<dbReference type="Pfam" id="PF06054">
    <property type="entry name" value="CoiA_nuc"/>
    <property type="match status" value="1"/>
</dbReference>